<name>A0A0D7A8U9_9AGAR</name>
<gene>
    <name evidence="2" type="ORF">FISHEDRAFT_74844</name>
</gene>
<sequence>MAPAPLLEPPCTCSTTSSNSSSTAVTPLATDATQPRIPYVRINGTEFKHAELSEHHCNWDTWSRHIGYVLTMSGDADDILNGTLPRPDPDHKSMSYQSWGKMDGAIHALCLKNMALAEVSFIEDGTFFISNTMWDALCAHHTKLGPMIQVLDMCSILFMSFGTEPSLLLSYADEIIRCSDTFYKMGIPSADMFRILYLVSALDNPIYTQAKERIICNIQSSTVDKPYTAASFLTALHGIETALESESEAHILHGITHLEAPTPPELHLVPRFPATLEELIARSQGGGEVGLGASASGRVSSSTTNKQSQASSSSTKAKKVFRDHMGRTYIIDMDSQSVTTLTEDQDSESTSSFFTTVPADNVSSIVECINNDMCNSMTSADLNEYVLLNSAVLAELAALHCLDYTGSHTVDWNKFHKLILSRP</sequence>
<reference evidence="2 3" key="1">
    <citation type="journal article" date="2015" name="Fungal Genet. Biol.">
        <title>Evolution of novel wood decay mechanisms in Agaricales revealed by the genome sequences of Fistulina hepatica and Cylindrobasidium torrendii.</title>
        <authorList>
            <person name="Floudas D."/>
            <person name="Held B.W."/>
            <person name="Riley R."/>
            <person name="Nagy L.G."/>
            <person name="Koehler G."/>
            <person name="Ransdell A.S."/>
            <person name="Younus H."/>
            <person name="Chow J."/>
            <person name="Chiniquy J."/>
            <person name="Lipzen A."/>
            <person name="Tritt A."/>
            <person name="Sun H."/>
            <person name="Haridas S."/>
            <person name="LaButti K."/>
            <person name="Ohm R.A."/>
            <person name="Kues U."/>
            <person name="Blanchette R.A."/>
            <person name="Grigoriev I.V."/>
            <person name="Minto R.E."/>
            <person name="Hibbett D.S."/>
        </authorList>
    </citation>
    <scope>NUCLEOTIDE SEQUENCE [LARGE SCALE GENOMIC DNA]</scope>
    <source>
        <strain evidence="2 3">ATCC 64428</strain>
    </source>
</reference>
<evidence type="ECO:0000256" key="1">
    <source>
        <dbReference type="SAM" id="MobiDB-lite"/>
    </source>
</evidence>
<dbReference type="AlphaFoldDB" id="A0A0D7A8U9"/>
<dbReference type="EMBL" id="KN881971">
    <property type="protein sequence ID" value="KIY47243.1"/>
    <property type="molecule type" value="Genomic_DNA"/>
</dbReference>
<feature type="region of interest" description="Disordered" evidence="1">
    <location>
        <begin position="1"/>
        <end position="28"/>
    </location>
</feature>
<accession>A0A0D7A8U9</accession>
<feature type="compositionally biased region" description="Low complexity" evidence="1">
    <location>
        <begin position="300"/>
        <end position="315"/>
    </location>
</feature>
<evidence type="ECO:0000313" key="3">
    <source>
        <dbReference type="Proteomes" id="UP000054144"/>
    </source>
</evidence>
<organism evidence="2 3">
    <name type="scientific">Fistulina hepatica ATCC 64428</name>
    <dbReference type="NCBI Taxonomy" id="1128425"/>
    <lineage>
        <taxon>Eukaryota</taxon>
        <taxon>Fungi</taxon>
        <taxon>Dikarya</taxon>
        <taxon>Basidiomycota</taxon>
        <taxon>Agaricomycotina</taxon>
        <taxon>Agaricomycetes</taxon>
        <taxon>Agaricomycetidae</taxon>
        <taxon>Agaricales</taxon>
        <taxon>Fistulinaceae</taxon>
        <taxon>Fistulina</taxon>
    </lineage>
</organism>
<feature type="region of interest" description="Disordered" evidence="1">
    <location>
        <begin position="287"/>
        <end position="318"/>
    </location>
</feature>
<keyword evidence="3" id="KW-1185">Reference proteome</keyword>
<proteinExistence type="predicted"/>
<protein>
    <submittedName>
        <fullName evidence="2">Uncharacterized protein</fullName>
    </submittedName>
</protein>
<evidence type="ECO:0000313" key="2">
    <source>
        <dbReference type="EMBL" id="KIY47243.1"/>
    </source>
</evidence>
<feature type="compositionally biased region" description="Low complexity" evidence="1">
    <location>
        <begin position="11"/>
        <end position="23"/>
    </location>
</feature>
<dbReference type="Proteomes" id="UP000054144">
    <property type="component" value="Unassembled WGS sequence"/>
</dbReference>